<dbReference type="Pfam" id="PF14815">
    <property type="entry name" value="NUDIX_4"/>
    <property type="match status" value="1"/>
</dbReference>
<dbReference type="OrthoDB" id="9802365at2"/>
<evidence type="ECO:0000313" key="16">
    <source>
        <dbReference type="EMBL" id="AKJ96372.1"/>
    </source>
</evidence>
<dbReference type="PROSITE" id="PS00764">
    <property type="entry name" value="ENDONUCLEASE_III_1"/>
    <property type="match status" value="1"/>
</dbReference>
<keyword evidence="8 14" id="KW-0227">DNA damage</keyword>
<dbReference type="CDD" id="cd03431">
    <property type="entry name" value="NUDIX_DNA_Glycosylase_C-MutY"/>
    <property type="match status" value="1"/>
</dbReference>
<evidence type="ECO:0000256" key="9">
    <source>
        <dbReference type="ARBA" id="ARBA00022801"/>
    </source>
</evidence>
<dbReference type="InterPro" id="IPR004035">
    <property type="entry name" value="Endouclease-III_FeS-bd_BS"/>
</dbReference>
<dbReference type="Pfam" id="PF00730">
    <property type="entry name" value="HhH-GPD"/>
    <property type="match status" value="1"/>
</dbReference>
<keyword evidence="12" id="KW-0234">DNA repair</keyword>
<evidence type="ECO:0000256" key="12">
    <source>
        <dbReference type="ARBA" id="ARBA00023204"/>
    </source>
</evidence>
<dbReference type="GO" id="GO:0051539">
    <property type="term" value="F:4 iron, 4 sulfur cluster binding"/>
    <property type="evidence" value="ECO:0007669"/>
    <property type="project" value="UniProtKB-UniRule"/>
</dbReference>
<dbReference type="SUPFAM" id="SSF55811">
    <property type="entry name" value="Nudix"/>
    <property type="match status" value="1"/>
</dbReference>
<dbReference type="InterPro" id="IPR015797">
    <property type="entry name" value="NUDIX_hydrolase-like_dom_sf"/>
</dbReference>
<dbReference type="SUPFAM" id="SSF48150">
    <property type="entry name" value="DNA-glycosylase"/>
    <property type="match status" value="1"/>
</dbReference>
<comment type="similarity">
    <text evidence="3 14">Belongs to the Nth/MutY family.</text>
</comment>
<evidence type="ECO:0000256" key="5">
    <source>
        <dbReference type="ARBA" id="ARBA00022023"/>
    </source>
</evidence>
<proteinExistence type="inferred from homology"/>
<dbReference type="EMBL" id="CP011367">
    <property type="protein sequence ID" value="AKJ96372.1"/>
    <property type="molecule type" value="Genomic_DNA"/>
</dbReference>
<dbReference type="InterPro" id="IPR000445">
    <property type="entry name" value="HhH_motif"/>
</dbReference>
<evidence type="ECO:0000256" key="10">
    <source>
        <dbReference type="ARBA" id="ARBA00023004"/>
    </source>
</evidence>
<dbReference type="STRING" id="106634.TVD_00175"/>
<dbReference type="KEGG" id="tvr:TVD_00175"/>
<dbReference type="SMART" id="SM00478">
    <property type="entry name" value="ENDO3c"/>
    <property type="match status" value="1"/>
</dbReference>
<dbReference type="InterPro" id="IPR003265">
    <property type="entry name" value="HhH-GPD_domain"/>
</dbReference>
<dbReference type="AlphaFoldDB" id="A0A0G3GA01"/>
<dbReference type="Pfam" id="PF00633">
    <property type="entry name" value="HHH"/>
    <property type="match status" value="1"/>
</dbReference>
<dbReference type="RefSeq" id="WP_047251871.1">
    <property type="nucleotide sequence ID" value="NZ_CP011367.1"/>
</dbReference>
<keyword evidence="13 14" id="KW-0326">Glycosidase</keyword>
<keyword evidence="7" id="KW-0479">Metal-binding</keyword>
<dbReference type="GO" id="GO:0035485">
    <property type="term" value="F:adenine/guanine mispair binding"/>
    <property type="evidence" value="ECO:0007669"/>
    <property type="project" value="TreeGrafter"/>
</dbReference>
<dbReference type="GO" id="GO:0034039">
    <property type="term" value="F:8-oxo-7,8-dihydroguanine DNA N-glycosylase activity"/>
    <property type="evidence" value="ECO:0007669"/>
    <property type="project" value="TreeGrafter"/>
</dbReference>
<evidence type="ECO:0000256" key="2">
    <source>
        <dbReference type="ARBA" id="ARBA00002933"/>
    </source>
</evidence>
<evidence type="ECO:0000256" key="11">
    <source>
        <dbReference type="ARBA" id="ARBA00023014"/>
    </source>
</evidence>
<dbReference type="Gene3D" id="3.90.79.10">
    <property type="entry name" value="Nucleoside Triphosphate Pyrophosphohydrolase"/>
    <property type="match status" value="1"/>
</dbReference>
<dbReference type="NCBIfam" id="TIGR01084">
    <property type="entry name" value="mutY"/>
    <property type="match status" value="1"/>
</dbReference>
<dbReference type="InterPro" id="IPR029119">
    <property type="entry name" value="MutY_C"/>
</dbReference>
<dbReference type="Proteomes" id="UP000064201">
    <property type="component" value="Chromosome"/>
</dbReference>
<dbReference type="Gene3D" id="1.10.1670.10">
    <property type="entry name" value="Helix-hairpin-Helix base-excision DNA repair enzymes (C-terminal)"/>
    <property type="match status" value="1"/>
</dbReference>
<comment type="catalytic activity">
    <reaction evidence="1 14">
        <text>Hydrolyzes free adenine bases from 7,8-dihydro-8-oxoguanine:adenine mismatched double-stranded DNA, leaving an apurinic site.</text>
        <dbReference type="EC" id="3.2.2.31"/>
    </reaction>
</comment>
<dbReference type="InterPro" id="IPR005760">
    <property type="entry name" value="A/G_AdeGlyc_MutY"/>
</dbReference>
<dbReference type="InterPro" id="IPR044298">
    <property type="entry name" value="MIG/MutY"/>
</dbReference>
<accession>A0A0G3GA01</accession>
<dbReference type="GO" id="GO:0006284">
    <property type="term" value="P:base-excision repair"/>
    <property type="evidence" value="ECO:0007669"/>
    <property type="project" value="UniProtKB-UniRule"/>
</dbReference>
<gene>
    <name evidence="16" type="ORF">TVD_00175</name>
</gene>
<keyword evidence="10 14" id="KW-0408">Iron</keyword>
<evidence type="ECO:0000256" key="7">
    <source>
        <dbReference type="ARBA" id="ARBA00022723"/>
    </source>
</evidence>
<dbReference type="PATRIC" id="fig|106634.4.peg.34"/>
<name>A0A0G3GA01_9GAMM</name>
<evidence type="ECO:0000256" key="14">
    <source>
        <dbReference type="RuleBase" id="RU365096"/>
    </source>
</evidence>
<protein>
    <recommendedName>
        <fullName evidence="5 14">Adenine DNA glycosylase</fullName>
        <ecNumber evidence="4 14">3.2.2.31</ecNumber>
    </recommendedName>
</protein>
<keyword evidence="17" id="KW-1185">Reference proteome</keyword>
<evidence type="ECO:0000313" key="17">
    <source>
        <dbReference type="Proteomes" id="UP000064201"/>
    </source>
</evidence>
<dbReference type="InterPro" id="IPR023170">
    <property type="entry name" value="HhH_base_excis_C"/>
</dbReference>
<keyword evidence="9" id="KW-0378">Hydrolase</keyword>
<evidence type="ECO:0000256" key="8">
    <source>
        <dbReference type="ARBA" id="ARBA00022763"/>
    </source>
</evidence>
<dbReference type="EC" id="3.2.2.31" evidence="4 14"/>
<reference evidence="16 17" key="1">
    <citation type="submission" date="2015-04" db="EMBL/GenBank/DDBJ databases">
        <title>Complete Sequence for the Genome of the Thioalkalivibrio versutus D301.</title>
        <authorList>
            <person name="Mu T."/>
            <person name="Zhou J."/>
            <person name="Xu X."/>
        </authorList>
    </citation>
    <scope>NUCLEOTIDE SEQUENCE [LARGE SCALE GENOMIC DNA]</scope>
    <source>
        <strain evidence="16 17">D301</strain>
    </source>
</reference>
<dbReference type="GO" id="GO:0006298">
    <property type="term" value="P:mismatch repair"/>
    <property type="evidence" value="ECO:0007669"/>
    <property type="project" value="TreeGrafter"/>
</dbReference>
<dbReference type="InterPro" id="IPR011257">
    <property type="entry name" value="DNA_glycosylase"/>
</dbReference>
<dbReference type="FunFam" id="1.10.340.30:FF:000002">
    <property type="entry name" value="Adenine DNA glycosylase"/>
    <property type="match status" value="1"/>
</dbReference>
<dbReference type="GO" id="GO:0046872">
    <property type="term" value="F:metal ion binding"/>
    <property type="evidence" value="ECO:0007669"/>
    <property type="project" value="UniProtKB-UniRule"/>
</dbReference>
<keyword evidence="11" id="KW-0411">Iron-sulfur</keyword>
<evidence type="ECO:0000256" key="6">
    <source>
        <dbReference type="ARBA" id="ARBA00022485"/>
    </source>
</evidence>
<comment type="cofactor">
    <cofactor evidence="14">
        <name>[4Fe-4S] cluster</name>
        <dbReference type="ChEBI" id="CHEBI:49883"/>
    </cofactor>
    <text evidence="14">Binds 1 [4Fe-4S] cluster.</text>
</comment>
<dbReference type="GO" id="GO:0000701">
    <property type="term" value="F:purine-specific mismatch base pair DNA N-glycosylase activity"/>
    <property type="evidence" value="ECO:0007669"/>
    <property type="project" value="UniProtKB-EC"/>
</dbReference>
<evidence type="ECO:0000256" key="4">
    <source>
        <dbReference type="ARBA" id="ARBA00012045"/>
    </source>
</evidence>
<evidence type="ECO:0000256" key="3">
    <source>
        <dbReference type="ARBA" id="ARBA00008343"/>
    </source>
</evidence>
<evidence type="ECO:0000259" key="15">
    <source>
        <dbReference type="SMART" id="SM00478"/>
    </source>
</evidence>
<evidence type="ECO:0000256" key="13">
    <source>
        <dbReference type="ARBA" id="ARBA00023295"/>
    </source>
</evidence>
<feature type="domain" description="HhH-GPD" evidence="15">
    <location>
        <begin position="37"/>
        <end position="188"/>
    </location>
</feature>
<dbReference type="CDD" id="cd00056">
    <property type="entry name" value="ENDO3c"/>
    <property type="match status" value="1"/>
</dbReference>
<dbReference type="PANTHER" id="PTHR42944:SF1">
    <property type="entry name" value="ADENINE DNA GLYCOSYLASE"/>
    <property type="match status" value="1"/>
</dbReference>
<evidence type="ECO:0000256" key="1">
    <source>
        <dbReference type="ARBA" id="ARBA00000843"/>
    </source>
</evidence>
<comment type="function">
    <text evidence="2">Adenine glycosylase active on G-A mispairs. MutY also corrects error-prone DNA synthesis past GO lesions which are due to the oxidatively damaged form of guanine: 7,8-dihydro-8-oxoguanine (8-oxo-dGTP).</text>
</comment>
<keyword evidence="6" id="KW-0004">4Fe-4S</keyword>
<dbReference type="GO" id="GO:0032357">
    <property type="term" value="F:oxidized purine DNA binding"/>
    <property type="evidence" value="ECO:0007669"/>
    <property type="project" value="TreeGrafter"/>
</dbReference>
<dbReference type="Gene3D" id="1.10.340.30">
    <property type="entry name" value="Hypothetical protein, domain 2"/>
    <property type="match status" value="1"/>
</dbReference>
<dbReference type="PANTHER" id="PTHR42944">
    <property type="entry name" value="ADENINE DNA GLYCOSYLASE"/>
    <property type="match status" value="1"/>
</dbReference>
<organism evidence="16 17">
    <name type="scientific">Thioalkalivibrio versutus</name>
    <dbReference type="NCBI Taxonomy" id="106634"/>
    <lineage>
        <taxon>Bacteria</taxon>
        <taxon>Pseudomonadati</taxon>
        <taxon>Pseudomonadota</taxon>
        <taxon>Gammaproteobacteria</taxon>
        <taxon>Chromatiales</taxon>
        <taxon>Ectothiorhodospiraceae</taxon>
        <taxon>Thioalkalivibrio</taxon>
    </lineage>
</organism>
<sequence length="352" mass="38980">MNAFAERLLAWFDRHGRQDLPWQHPRTPYRVWVSEIMLQQTRVETVVPYFQRFMEQFPDVQSLAAAPQDAVLHQWSGLGYYARARNLHRAAQVVVEEHGGVFPAERAGLEQLPGIGRSTAAAIIAQAHDAPEAILDGNAKRVLARHAAIHGWPGSTAVQRELWAEAEARTPATRCADYTQAIMDLGALLCSRSRPACEACPVHVDCGAAQQGLTGTLPSPRPRRDLPTRTRWAACLRAPEGIALIQREQDGIWGGLYSLPEAETAEALEDWVLVQWPGATPAVVDHGLQHSFSHYRLDLRIRPFDLPAGACGIMEGNRVIWYKPGTSRAVGIPAPIQRYLHDDKDPGNGTNR</sequence>